<dbReference type="Pfam" id="PF05036">
    <property type="entry name" value="SPOR"/>
    <property type="match status" value="1"/>
</dbReference>
<organism evidence="2">
    <name type="scientific">marine sediment metagenome</name>
    <dbReference type="NCBI Taxonomy" id="412755"/>
    <lineage>
        <taxon>unclassified sequences</taxon>
        <taxon>metagenomes</taxon>
        <taxon>ecological metagenomes</taxon>
    </lineage>
</organism>
<protein>
    <recommendedName>
        <fullName evidence="1">SPOR domain-containing protein</fullName>
    </recommendedName>
</protein>
<feature type="domain" description="SPOR" evidence="1">
    <location>
        <begin position="24"/>
        <end position="64"/>
    </location>
</feature>
<gene>
    <name evidence="2" type="ORF">S01H4_47978</name>
</gene>
<evidence type="ECO:0000259" key="1">
    <source>
        <dbReference type="Pfam" id="PF05036"/>
    </source>
</evidence>
<feature type="non-terminal residue" evidence="2">
    <location>
        <position position="1"/>
    </location>
</feature>
<name>X1C7R3_9ZZZZ</name>
<dbReference type="AlphaFoldDB" id="X1C7R3"/>
<evidence type="ECO:0000313" key="2">
    <source>
        <dbReference type="EMBL" id="GAH03422.1"/>
    </source>
</evidence>
<dbReference type="GO" id="GO:0042834">
    <property type="term" value="F:peptidoglycan binding"/>
    <property type="evidence" value="ECO:0007669"/>
    <property type="project" value="InterPro"/>
</dbReference>
<dbReference type="EMBL" id="BART01026999">
    <property type="protein sequence ID" value="GAH03422.1"/>
    <property type="molecule type" value="Genomic_DNA"/>
</dbReference>
<dbReference type="InterPro" id="IPR007730">
    <property type="entry name" value="SPOR-like_dom"/>
</dbReference>
<proteinExistence type="predicted"/>
<sequence>YTIQIYALLKPPYSEAFKGVTDVRVFHGKDEFYRYTVGEYEGFTAAKNALKTIVAKGYEDAFIRPLSDL</sequence>
<accession>X1C7R3</accession>
<comment type="caution">
    <text evidence="2">The sequence shown here is derived from an EMBL/GenBank/DDBJ whole genome shotgun (WGS) entry which is preliminary data.</text>
</comment>
<reference evidence="2" key="1">
    <citation type="journal article" date="2014" name="Front. Microbiol.">
        <title>High frequency of phylogenetically diverse reductive dehalogenase-homologous genes in deep subseafloor sedimentary metagenomes.</title>
        <authorList>
            <person name="Kawai M."/>
            <person name="Futagami T."/>
            <person name="Toyoda A."/>
            <person name="Takaki Y."/>
            <person name="Nishi S."/>
            <person name="Hori S."/>
            <person name="Arai W."/>
            <person name="Tsubouchi T."/>
            <person name="Morono Y."/>
            <person name="Uchiyama I."/>
            <person name="Ito T."/>
            <person name="Fujiyama A."/>
            <person name="Inagaki F."/>
            <person name="Takami H."/>
        </authorList>
    </citation>
    <scope>NUCLEOTIDE SEQUENCE</scope>
    <source>
        <strain evidence="2">Expedition CK06-06</strain>
    </source>
</reference>